<name>A0A5N4BMD8_9FLAO</name>
<accession>A0A5N4BMD8</accession>
<evidence type="ECO:0000313" key="1">
    <source>
        <dbReference type="EMBL" id="KAB1229576.1"/>
    </source>
</evidence>
<dbReference type="RefSeq" id="WP_152290723.1">
    <property type="nucleotide sequence ID" value="NZ_VTPV01000010.1"/>
</dbReference>
<evidence type="ECO:0008006" key="3">
    <source>
        <dbReference type="Google" id="ProtNLM"/>
    </source>
</evidence>
<dbReference type="EMBL" id="VTPV01000010">
    <property type="protein sequence ID" value="KAB1229576.1"/>
    <property type="molecule type" value="Genomic_DNA"/>
</dbReference>
<evidence type="ECO:0000313" key="2">
    <source>
        <dbReference type="Proteomes" id="UP000326384"/>
    </source>
</evidence>
<organism evidence="1 2">
    <name type="scientific">Chryseobacterium viscerum</name>
    <dbReference type="NCBI Taxonomy" id="1037377"/>
    <lineage>
        <taxon>Bacteria</taxon>
        <taxon>Pseudomonadati</taxon>
        <taxon>Bacteroidota</taxon>
        <taxon>Flavobacteriia</taxon>
        <taxon>Flavobacteriales</taxon>
        <taxon>Weeksellaceae</taxon>
        <taxon>Chryseobacterium group</taxon>
        <taxon>Chryseobacterium</taxon>
    </lineage>
</organism>
<gene>
    <name evidence="1" type="ORF">F8D52_16885</name>
</gene>
<reference evidence="1 2" key="1">
    <citation type="journal article" date="2019" name="Stand. Genomic Sci.">
        <title>Draft Whole-Genome Sequence of a Novel Chryseobacterium viscerum Strain Isolated from Fresh Water at Dripping Springs, New Mexico.</title>
        <authorList>
            <person name="Kyndt J.A."/>
            <person name="Moore T.C."/>
        </authorList>
    </citation>
    <scope>NUCLEOTIDE SEQUENCE [LARGE SCALE GENOMIC DNA]</scope>
    <source>
        <strain evidence="1 2">DPS</strain>
    </source>
</reference>
<proteinExistence type="predicted"/>
<sequence length="198" mass="23241">MAWIPIYLEKKDIKILNEFLNLEKDIAFLVSTGKNEWIAKSQWDILNDIEKDQFLGEEYVPKTCQYSLWHIPSGKLPIPENENQFIENPWNGWIENSTSQRRTPYFGTSCTKIFRLTIQIDDEETPISGIEWIRNHYKIIGTEAEKSTDKFWNKLRRFIKKNSNQIPRCNHIEGKPEIFAFINAYKGISNGKNCALNP</sequence>
<dbReference type="Proteomes" id="UP000326384">
    <property type="component" value="Unassembled WGS sequence"/>
</dbReference>
<comment type="caution">
    <text evidence="1">The sequence shown here is derived from an EMBL/GenBank/DDBJ whole genome shotgun (WGS) entry which is preliminary data.</text>
</comment>
<protein>
    <recommendedName>
        <fullName evidence="3">DUF3841 domain-containing protein</fullName>
    </recommendedName>
</protein>
<keyword evidence="2" id="KW-1185">Reference proteome</keyword>